<dbReference type="AlphaFoldDB" id="A0A8J2L5R0"/>
<protein>
    <submittedName>
        <fullName evidence="1">Uncharacterized protein</fullName>
    </submittedName>
</protein>
<name>A0A8J2L5R0_9HEXA</name>
<comment type="caution">
    <text evidence="1">The sequence shown here is derived from an EMBL/GenBank/DDBJ whole genome shotgun (WGS) entry which is preliminary data.</text>
</comment>
<evidence type="ECO:0000313" key="2">
    <source>
        <dbReference type="Proteomes" id="UP000708208"/>
    </source>
</evidence>
<reference evidence="1" key="1">
    <citation type="submission" date="2021-06" db="EMBL/GenBank/DDBJ databases">
        <authorList>
            <person name="Hodson N. C."/>
            <person name="Mongue J. A."/>
            <person name="Jaron S. K."/>
        </authorList>
    </citation>
    <scope>NUCLEOTIDE SEQUENCE</scope>
</reference>
<sequence length="70" mass="7989">MIASVRITEVSGINETIIHFNKKQQTSGNDHHIQLFHPPGNPFPVLGNRRPIPHFLRCTKSGAFPEFRKK</sequence>
<proteinExistence type="predicted"/>
<accession>A0A8J2L5R0</accession>
<dbReference type="EMBL" id="CAJVCH010536868">
    <property type="protein sequence ID" value="CAG7825595.1"/>
    <property type="molecule type" value="Genomic_DNA"/>
</dbReference>
<organism evidence="1 2">
    <name type="scientific">Allacma fusca</name>
    <dbReference type="NCBI Taxonomy" id="39272"/>
    <lineage>
        <taxon>Eukaryota</taxon>
        <taxon>Metazoa</taxon>
        <taxon>Ecdysozoa</taxon>
        <taxon>Arthropoda</taxon>
        <taxon>Hexapoda</taxon>
        <taxon>Collembola</taxon>
        <taxon>Symphypleona</taxon>
        <taxon>Sminthuridae</taxon>
        <taxon>Allacma</taxon>
    </lineage>
</organism>
<evidence type="ECO:0000313" key="1">
    <source>
        <dbReference type="EMBL" id="CAG7825595.1"/>
    </source>
</evidence>
<keyword evidence="2" id="KW-1185">Reference proteome</keyword>
<gene>
    <name evidence="1" type="ORF">AFUS01_LOCUS35698</name>
</gene>
<dbReference type="Proteomes" id="UP000708208">
    <property type="component" value="Unassembled WGS sequence"/>
</dbReference>